<protein>
    <submittedName>
        <fullName evidence="2">Uncharacterized protein</fullName>
    </submittedName>
</protein>
<organism evidence="2 3">
    <name type="scientific">Pelagibacterium nitratireducens</name>
    <dbReference type="NCBI Taxonomy" id="1046114"/>
    <lineage>
        <taxon>Bacteria</taxon>
        <taxon>Pseudomonadati</taxon>
        <taxon>Pseudomonadota</taxon>
        <taxon>Alphaproteobacteria</taxon>
        <taxon>Hyphomicrobiales</taxon>
        <taxon>Devosiaceae</taxon>
        <taxon>Pelagibacterium</taxon>
    </lineage>
</organism>
<evidence type="ECO:0000313" key="2">
    <source>
        <dbReference type="EMBL" id="WWT33139.1"/>
    </source>
</evidence>
<keyword evidence="1" id="KW-0472">Membrane</keyword>
<dbReference type="RefSeq" id="WP_338608562.1">
    <property type="nucleotide sequence ID" value="NZ_CP146275.1"/>
</dbReference>
<name>A0ABZ2HZY0_9HYPH</name>
<proteinExistence type="predicted"/>
<keyword evidence="1" id="KW-1133">Transmembrane helix</keyword>
<accession>A0ABZ2HZY0</accession>
<feature type="transmembrane region" description="Helical" evidence="1">
    <location>
        <begin position="90"/>
        <end position="109"/>
    </location>
</feature>
<dbReference type="EMBL" id="CP146275">
    <property type="protein sequence ID" value="WWT33139.1"/>
    <property type="molecule type" value="Genomic_DNA"/>
</dbReference>
<keyword evidence="3" id="KW-1185">Reference proteome</keyword>
<keyword evidence="1" id="KW-0812">Transmembrane</keyword>
<evidence type="ECO:0000256" key="1">
    <source>
        <dbReference type="SAM" id="Phobius"/>
    </source>
</evidence>
<feature type="transmembrane region" description="Helical" evidence="1">
    <location>
        <begin position="115"/>
        <end position="135"/>
    </location>
</feature>
<reference evidence="2 3" key="1">
    <citation type="submission" date="2024-02" db="EMBL/GenBank/DDBJ databases">
        <title>Complete genome sequence of Pelagibacterium nitratireducens ZH15.</title>
        <authorList>
            <person name="Zhao L.H."/>
        </authorList>
    </citation>
    <scope>NUCLEOTIDE SEQUENCE [LARGE SCALE GENOMIC DNA]</scope>
    <source>
        <strain evidence="2 3">ZH15</strain>
    </source>
</reference>
<gene>
    <name evidence="2" type="ORF">V6617_01290</name>
</gene>
<evidence type="ECO:0000313" key="3">
    <source>
        <dbReference type="Proteomes" id="UP001369958"/>
    </source>
</evidence>
<dbReference type="Proteomes" id="UP001369958">
    <property type="component" value="Chromosome"/>
</dbReference>
<sequence length="154" mass="16176">MALTTMEGTASKIRTDLSVHGTMNRGKGSVSSTTTMNFLIDGRAVFAKFGEKMNINEGDQVCVAGVPKSNGFKALAYNNLTNGAYGDGGLANRILGIFLFVFTFLISLVVPYAPIVIVAPIVLFPISIGLLIVGFRSKAALGLCRQSAPASQTA</sequence>